<name>A0ABX4S5A8_9GAMM</name>
<proteinExistence type="predicted"/>
<keyword evidence="2" id="KW-1185">Reference proteome</keyword>
<gene>
    <name evidence="1" type="ORF">A0G03_14800</name>
</gene>
<accession>A0ABX4S5A8</accession>
<dbReference type="EMBL" id="LXFV01000015">
    <property type="protein sequence ID" value="PKX85722.1"/>
    <property type="molecule type" value="Genomic_DNA"/>
</dbReference>
<evidence type="ECO:0000313" key="2">
    <source>
        <dbReference type="Proteomes" id="UP000234468"/>
    </source>
</evidence>
<evidence type="ECO:0008006" key="3">
    <source>
        <dbReference type="Google" id="ProtNLM"/>
    </source>
</evidence>
<reference evidence="1 2" key="1">
    <citation type="submission" date="2016-04" db="EMBL/GenBank/DDBJ databases">
        <title>New species of Pectobacterium.</title>
        <authorList>
            <person name="Waleron M."/>
            <person name="Misztak A.E."/>
            <person name="Waleron K."/>
        </authorList>
    </citation>
    <scope>NUCLEOTIDE SEQUENCE [LARGE SCALE GENOMIC DNA]</scope>
    <source>
        <strain evidence="1 2">IFB5232</strain>
    </source>
</reference>
<organism evidence="1 2">
    <name type="scientific">Pectobacterium peruviense</name>
    <dbReference type="NCBI Taxonomy" id="2066479"/>
    <lineage>
        <taxon>Bacteria</taxon>
        <taxon>Pseudomonadati</taxon>
        <taxon>Pseudomonadota</taxon>
        <taxon>Gammaproteobacteria</taxon>
        <taxon>Enterobacterales</taxon>
        <taxon>Pectobacteriaceae</taxon>
        <taxon>Pectobacterium</taxon>
    </lineage>
</organism>
<comment type="caution">
    <text evidence="1">The sequence shown here is derived from an EMBL/GenBank/DDBJ whole genome shotgun (WGS) entry which is preliminary data.</text>
</comment>
<evidence type="ECO:0000313" key="1">
    <source>
        <dbReference type="EMBL" id="PKX85722.1"/>
    </source>
</evidence>
<sequence length="73" mass="8224">MFCKEKISQRDQTHSPQLIINKTLTIIIITTKVNAVIKAAFSSSRGQKATLVRYKKSTKDLLTGLLLITLKTY</sequence>
<dbReference type="Proteomes" id="UP000234468">
    <property type="component" value="Unassembled WGS sequence"/>
</dbReference>
<protein>
    <recommendedName>
        <fullName evidence="3">Transposase</fullName>
    </recommendedName>
</protein>